<organism evidence="3 4">
    <name type="scientific">Molorchus minor</name>
    <dbReference type="NCBI Taxonomy" id="1323400"/>
    <lineage>
        <taxon>Eukaryota</taxon>
        <taxon>Metazoa</taxon>
        <taxon>Ecdysozoa</taxon>
        <taxon>Arthropoda</taxon>
        <taxon>Hexapoda</taxon>
        <taxon>Insecta</taxon>
        <taxon>Pterygota</taxon>
        <taxon>Neoptera</taxon>
        <taxon>Endopterygota</taxon>
        <taxon>Coleoptera</taxon>
        <taxon>Polyphaga</taxon>
        <taxon>Cucujiformia</taxon>
        <taxon>Chrysomeloidea</taxon>
        <taxon>Cerambycidae</taxon>
        <taxon>Lamiinae</taxon>
        <taxon>Monochamini</taxon>
        <taxon>Molorchus</taxon>
    </lineage>
</organism>
<feature type="domain" description="Reverse transcriptase" evidence="1">
    <location>
        <begin position="86"/>
        <end position="229"/>
    </location>
</feature>
<dbReference type="Pfam" id="PF18701">
    <property type="entry name" value="DUF5641"/>
    <property type="match status" value="1"/>
</dbReference>
<dbReference type="PANTHER" id="PTHR47331">
    <property type="entry name" value="PHD-TYPE DOMAIN-CONTAINING PROTEIN"/>
    <property type="match status" value="1"/>
</dbReference>
<dbReference type="InterPro" id="IPR040676">
    <property type="entry name" value="DUF5641"/>
</dbReference>
<evidence type="ECO:0000313" key="4">
    <source>
        <dbReference type="Proteomes" id="UP001162164"/>
    </source>
</evidence>
<dbReference type="InterPro" id="IPR036397">
    <property type="entry name" value="RNaseH_sf"/>
</dbReference>
<dbReference type="Gene3D" id="3.30.70.270">
    <property type="match status" value="1"/>
</dbReference>
<dbReference type="Gene3D" id="3.10.10.10">
    <property type="entry name" value="HIV Type 1 Reverse Transcriptase, subunit A, domain 1"/>
    <property type="match status" value="1"/>
</dbReference>
<dbReference type="SUPFAM" id="SSF56672">
    <property type="entry name" value="DNA/RNA polymerases"/>
    <property type="match status" value="1"/>
</dbReference>
<dbReference type="InterPro" id="IPR043502">
    <property type="entry name" value="DNA/RNA_pol_sf"/>
</dbReference>
<comment type="caution">
    <text evidence="3">The sequence shown here is derived from an EMBL/GenBank/DDBJ whole genome shotgun (WGS) entry which is preliminary data.</text>
</comment>
<keyword evidence="4" id="KW-1185">Reference proteome</keyword>
<proteinExistence type="predicted"/>
<sequence>MLQVFKNLAEHSETHLLLSNTHNEVFDEWIEEGIIENVPNYNLKSEGYYLPHRHVVKLNSATTKLRPVFDASAKEKNHPSLNQCLDKGINLIELIPSILIRFRLHRIGVIADIRKAFLQISLKEEDRIFLRFLWYNQKQELKCFQHGRVVFGLTCSPFHLAVVIKYHLEKQLNAPKQKYNKNILPKLVNGFYVDNCVVSLENEDELHQFIKESSEVMKEVLGLIWNGQKDTLEINFDWLKTLYNCEIITKRIVLSIAHRMFDPIGFSCPIQIIPRILLRRTWLLKLKWDDEVPEEIRNDFLLWLNGIQLLRELRVPRWVLKDYVDNWSVHMFCDASQEAYAAAVFLCSGSNEDATIGARLLTSVIENFNKKDLQIYCWTDSTTVLSWIRREDMWKPFIWNRIQEIRSLTEKNCWFHVPGHMNPADLPSRGCSPKELLLSRWWEGLIYFSKYQKNLNQIAWIRRFIFNCQHKEKREKMVGNISTEEVENAEVTLIKMVQKECFNGITDKTISHFCPFFDEKGVTRIKTKITERNDTRDFIYPILLPSKHFVTEKIIMHYHLAGCHVGIQGLLCRLRERFWIISGRRTVKKVIYSFKTIDWSKIEEYSVVERIKWKFNPPGAAWWGGWWERVIRILKNLLRRQLGKASISFEELYMIICDCEAVINSRPLTYISETSEDLLTLTPAMFLQDIRENGVPDLDNIGDVVIIETENLKRFDWPLGVIEEIFPGKDGKSRLVRLRTSKGNMLRPIQRLYPLEIRSSEETSKMKEKIL</sequence>
<dbReference type="SUPFAM" id="SSF53098">
    <property type="entry name" value="Ribonuclease H-like"/>
    <property type="match status" value="1"/>
</dbReference>
<dbReference type="Pfam" id="PF05380">
    <property type="entry name" value="Peptidase_A17"/>
    <property type="match status" value="1"/>
</dbReference>
<dbReference type="InterPro" id="IPR008042">
    <property type="entry name" value="Retrotrans_Pao"/>
</dbReference>
<gene>
    <name evidence="3" type="ORF">NQ317_003181</name>
</gene>
<accession>A0ABQ9IWU6</accession>
<reference evidence="3" key="1">
    <citation type="journal article" date="2023" name="Insect Mol. Biol.">
        <title>Genome sequencing provides insights into the evolution of gene families encoding plant cell wall-degrading enzymes in longhorned beetles.</title>
        <authorList>
            <person name="Shin N.R."/>
            <person name="Okamura Y."/>
            <person name="Kirsch R."/>
            <person name="Pauchet Y."/>
        </authorList>
    </citation>
    <scope>NUCLEOTIDE SEQUENCE</scope>
    <source>
        <strain evidence="3">MMC_N1</strain>
    </source>
</reference>
<dbReference type="Gene3D" id="3.30.420.10">
    <property type="entry name" value="Ribonuclease H-like superfamily/Ribonuclease H"/>
    <property type="match status" value="1"/>
</dbReference>
<dbReference type="EMBL" id="JAPWTJ010002058">
    <property type="protein sequence ID" value="KAJ8968120.1"/>
    <property type="molecule type" value="Genomic_DNA"/>
</dbReference>
<evidence type="ECO:0000259" key="2">
    <source>
        <dbReference type="Pfam" id="PF18701"/>
    </source>
</evidence>
<dbReference type="InterPro" id="IPR012337">
    <property type="entry name" value="RNaseH-like_sf"/>
</dbReference>
<dbReference type="Proteomes" id="UP001162164">
    <property type="component" value="Unassembled WGS sequence"/>
</dbReference>
<feature type="domain" description="DUF5641" evidence="2">
    <location>
        <begin position="700"/>
        <end position="755"/>
    </location>
</feature>
<evidence type="ECO:0000259" key="1">
    <source>
        <dbReference type="Pfam" id="PF00078"/>
    </source>
</evidence>
<dbReference type="Pfam" id="PF00078">
    <property type="entry name" value="RVT_1"/>
    <property type="match status" value="1"/>
</dbReference>
<evidence type="ECO:0008006" key="5">
    <source>
        <dbReference type="Google" id="ProtNLM"/>
    </source>
</evidence>
<evidence type="ECO:0000313" key="3">
    <source>
        <dbReference type="EMBL" id="KAJ8968120.1"/>
    </source>
</evidence>
<dbReference type="InterPro" id="IPR043128">
    <property type="entry name" value="Rev_trsase/Diguanyl_cyclase"/>
</dbReference>
<dbReference type="InterPro" id="IPR000477">
    <property type="entry name" value="RT_dom"/>
</dbReference>
<name>A0ABQ9IWU6_9CUCU</name>
<protein>
    <recommendedName>
        <fullName evidence="5">DUF5641 domain-containing protein</fullName>
    </recommendedName>
</protein>